<dbReference type="InterPro" id="IPR001878">
    <property type="entry name" value="Znf_CCHC"/>
</dbReference>
<dbReference type="EMBL" id="QXGB01000995">
    <property type="protein sequence ID" value="KAE9199367.1"/>
    <property type="molecule type" value="Genomic_DNA"/>
</dbReference>
<comment type="caution">
    <text evidence="3">The sequence shown here is derived from an EMBL/GenBank/DDBJ whole genome shotgun (WGS) entry which is preliminary data.</text>
</comment>
<organism evidence="3 4">
    <name type="scientific">Phytophthora fragariae</name>
    <dbReference type="NCBI Taxonomy" id="53985"/>
    <lineage>
        <taxon>Eukaryota</taxon>
        <taxon>Sar</taxon>
        <taxon>Stramenopiles</taxon>
        <taxon>Oomycota</taxon>
        <taxon>Peronosporomycetes</taxon>
        <taxon>Peronosporales</taxon>
        <taxon>Peronosporaceae</taxon>
        <taxon>Phytophthora</taxon>
    </lineage>
</organism>
<evidence type="ECO:0000313" key="3">
    <source>
        <dbReference type="EMBL" id="KAE9199367.1"/>
    </source>
</evidence>
<dbReference type="InterPro" id="IPR054722">
    <property type="entry name" value="PolX-like_BBD"/>
</dbReference>
<dbReference type="InterPro" id="IPR036875">
    <property type="entry name" value="Znf_CCHC_sf"/>
</dbReference>
<dbReference type="AlphaFoldDB" id="A0A6A3XC67"/>
<keyword evidence="4" id="KW-1185">Reference proteome</keyword>
<name>A0A6A3XC67_9STRA</name>
<dbReference type="GO" id="GO:0008270">
    <property type="term" value="F:zinc ion binding"/>
    <property type="evidence" value="ECO:0007669"/>
    <property type="project" value="UniProtKB-KW"/>
</dbReference>
<sequence length="274" mass="30415">MYLVAISEATGSSADYLVLNNIVQYASPQLRTVLMAKVDQSRTDYLQHAEELAHFAQSWETESTKQKSLGRETVNAVRESSYQRKETRSCHECGRVGHLRATCPDRKQRADLTLAVDEKSGEFDGIWILDSGSSRHLVNDESLLEEVTDCSDECVQPNGESLSIIKRGKVLMSVTACGKEQVVELTNVYFAPDVVDNLISYGQLDKRGFELRQQAGRRVVAAKDGGRVAFDVEMRRNVLVVRAAVGPRHELPSDVIMAALSQELTEPVEVSATR</sequence>
<dbReference type="PROSITE" id="PS50158">
    <property type="entry name" value="ZF_CCHC"/>
    <property type="match status" value="1"/>
</dbReference>
<dbReference type="SUPFAM" id="SSF57756">
    <property type="entry name" value="Retrovirus zinc finger-like domains"/>
    <property type="match status" value="1"/>
</dbReference>
<keyword evidence="1" id="KW-0862">Zinc</keyword>
<evidence type="ECO:0000259" key="2">
    <source>
        <dbReference type="PROSITE" id="PS50158"/>
    </source>
</evidence>
<dbReference type="Gene3D" id="4.10.60.10">
    <property type="entry name" value="Zinc finger, CCHC-type"/>
    <property type="match status" value="1"/>
</dbReference>
<protein>
    <recommendedName>
        <fullName evidence="2">CCHC-type domain-containing protein</fullName>
    </recommendedName>
</protein>
<proteinExistence type="predicted"/>
<evidence type="ECO:0000313" key="4">
    <source>
        <dbReference type="Proteomes" id="UP000433483"/>
    </source>
</evidence>
<feature type="domain" description="CCHC-type" evidence="2">
    <location>
        <begin position="90"/>
        <end position="105"/>
    </location>
</feature>
<dbReference type="Proteomes" id="UP000433483">
    <property type="component" value="Unassembled WGS sequence"/>
</dbReference>
<gene>
    <name evidence="3" type="ORF">PF005_g15774</name>
</gene>
<keyword evidence="1" id="KW-0479">Metal-binding</keyword>
<dbReference type="GO" id="GO:0003676">
    <property type="term" value="F:nucleic acid binding"/>
    <property type="evidence" value="ECO:0007669"/>
    <property type="project" value="InterPro"/>
</dbReference>
<evidence type="ECO:0000256" key="1">
    <source>
        <dbReference type="PROSITE-ProRule" id="PRU00047"/>
    </source>
</evidence>
<keyword evidence="1" id="KW-0863">Zinc-finger</keyword>
<accession>A0A6A3XC67</accession>
<dbReference type="Pfam" id="PF22936">
    <property type="entry name" value="Pol_BBD"/>
    <property type="match status" value="1"/>
</dbReference>
<dbReference type="OrthoDB" id="117847at2759"/>
<reference evidence="3 4" key="1">
    <citation type="submission" date="2018-08" db="EMBL/GenBank/DDBJ databases">
        <title>Genomic investigation of the strawberry pathogen Phytophthora fragariae indicates pathogenicity is determined by transcriptional variation in three key races.</title>
        <authorList>
            <person name="Adams T.M."/>
            <person name="Armitage A.D."/>
            <person name="Sobczyk M.K."/>
            <person name="Bates H.J."/>
            <person name="Dunwell J.M."/>
            <person name="Nellist C.F."/>
            <person name="Harrison R.J."/>
        </authorList>
    </citation>
    <scope>NUCLEOTIDE SEQUENCE [LARGE SCALE GENOMIC DNA]</scope>
    <source>
        <strain evidence="3 4">NOV-27</strain>
    </source>
</reference>